<gene>
    <name evidence="2" type="ORF">QBC32DRAFT_135915</name>
</gene>
<reference evidence="2" key="1">
    <citation type="journal article" date="2023" name="Mol. Phylogenet. Evol.">
        <title>Genome-scale phylogeny and comparative genomics of the fungal order Sordariales.</title>
        <authorList>
            <person name="Hensen N."/>
            <person name="Bonometti L."/>
            <person name="Westerberg I."/>
            <person name="Brannstrom I.O."/>
            <person name="Guillou S."/>
            <person name="Cros-Aarteil S."/>
            <person name="Calhoun S."/>
            <person name="Haridas S."/>
            <person name="Kuo A."/>
            <person name="Mondo S."/>
            <person name="Pangilinan J."/>
            <person name="Riley R."/>
            <person name="LaButti K."/>
            <person name="Andreopoulos B."/>
            <person name="Lipzen A."/>
            <person name="Chen C."/>
            <person name="Yan M."/>
            <person name="Daum C."/>
            <person name="Ng V."/>
            <person name="Clum A."/>
            <person name="Steindorff A."/>
            <person name="Ohm R.A."/>
            <person name="Martin F."/>
            <person name="Silar P."/>
            <person name="Natvig D.O."/>
            <person name="Lalanne C."/>
            <person name="Gautier V."/>
            <person name="Ament-Velasquez S.L."/>
            <person name="Kruys A."/>
            <person name="Hutchinson M.I."/>
            <person name="Powell A.J."/>
            <person name="Barry K."/>
            <person name="Miller A.N."/>
            <person name="Grigoriev I.V."/>
            <person name="Debuchy R."/>
            <person name="Gladieux P."/>
            <person name="Hiltunen Thoren M."/>
            <person name="Johannesson H."/>
        </authorList>
    </citation>
    <scope>NUCLEOTIDE SEQUENCE</scope>
    <source>
        <strain evidence="2">CBS 626.80</strain>
    </source>
</reference>
<evidence type="ECO:0000313" key="3">
    <source>
        <dbReference type="Proteomes" id="UP001303222"/>
    </source>
</evidence>
<sequence>MDHEHTLVSASDLGHSQFATSWPAQPTGDPAPTPERPLLGPEQKLMMQALAEYKTNFSLCLSLLDLLGITKKNAIITMDSTVRSFEQDITSGSNEYAILLHTIPAGLHDSLIQGTLAYDYVKGKEVHGKELEERGRYAGVYAVGIAIEGRGGAFINIKECSKVADILQNYSRAYELLATTENENSPLPANAQQVIHDARKLDQACGYPIQGFMLHYLESFGQVADNAHLKALADSFRKRGRALDRLGCDETTNMHQGPLYVGCTTAPMAEQLAQLHYDSDMATVPSVSKFLSLTLGALRYIGLKPYTVEVPILPIWVKAHLPLGERLVTVLASSLITQGGFNGVQAGSRAGTGMDLQLCDEAGSYVAEKTKYFEQNIDQTLLDIDDFDRETEGVEDLERCFRLVLGGELDQRIDATMIELERLECHANLLQGMQGVIQKKVRMIRARHEAVATQYAFNTGFAQLLRSITTRLELDDGSTHARTGDSPPE</sequence>
<name>A0AAN6SGU1_9PEZI</name>
<reference evidence="2" key="2">
    <citation type="submission" date="2023-06" db="EMBL/GenBank/DDBJ databases">
        <authorList>
            <consortium name="Lawrence Berkeley National Laboratory"/>
            <person name="Mondo S.J."/>
            <person name="Hensen N."/>
            <person name="Bonometti L."/>
            <person name="Westerberg I."/>
            <person name="Brannstrom I.O."/>
            <person name="Guillou S."/>
            <person name="Cros-Aarteil S."/>
            <person name="Calhoun S."/>
            <person name="Haridas S."/>
            <person name="Kuo A."/>
            <person name="Pangilinan J."/>
            <person name="Riley R."/>
            <person name="Labutti K."/>
            <person name="Andreopoulos B."/>
            <person name="Lipzen A."/>
            <person name="Chen C."/>
            <person name="Yanf M."/>
            <person name="Daum C."/>
            <person name="Ng V."/>
            <person name="Clum A."/>
            <person name="Steindorff A."/>
            <person name="Ohm R."/>
            <person name="Martin F."/>
            <person name="Silar P."/>
            <person name="Natvig D."/>
            <person name="Lalanne C."/>
            <person name="Gautier V."/>
            <person name="Ament-Velasquez S.L."/>
            <person name="Kruys A."/>
            <person name="Hutchinson M.I."/>
            <person name="Powell A.J."/>
            <person name="Barry K."/>
            <person name="Miller A.N."/>
            <person name="Grigoriev I.V."/>
            <person name="Debuchy R."/>
            <person name="Gladieux P."/>
            <person name="Thoren M.H."/>
            <person name="Johannesson H."/>
        </authorList>
    </citation>
    <scope>NUCLEOTIDE SEQUENCE</scope>
    <source>
        <strain evidence="2">CBS 626.80</strain>
    </source>
</reference>
<dbReference type="AlphaFoldDB" id="A0AAN6SGU1"/>
<organism evidence="2 3">
    <name type="scientific">Pseudoneurospora amorphoporcata</name>
    <dbReference type="NCBI Taxonomy" id="241081"/>
    <lineage>
        <taxon>Eukaryota</taxon>
        <taxon>Fungi</taxon>
        <taxon>Dikarya</taxon>
        <taxon>Ascomycota</taxon>
        <taxon>Pezizomycotina</taxon>
        <taxon>Sordariomycetes</taxon>
        <taxon>Sordariomycetidae</taxon>
        <taxon>Sordariales</taxon>
        <taxon>Sordariaceae</taxon>
        <taxon>Pseudoneurospora</taxon>
    </lineage>
</organism>
<evidence type="ECO:0000256" key="1">
    <source>
        <dbReference type="SAM" id="MobiDB-lite"/>
    </source>
</evidence>
<dbReference type="Proteomes" id="UP001303222">
    <property type="component" value="Unassembled WGS sequence"/>
</dbReference>
<proteinExistence type="predicted"/>
<dbReference type="EMBL" id="MU859119">
    <property type="protein sequence ID" value="KAK3952698.1"/>
    <property type="molecule type" value="Genomic_DNA"/>
</dbReference>
<evidence type="ECO:0000313" key="2">
    <source>
        <dbReference type="EMBL" id="KAK3952698.1"/>
    </source>
</evidence>
<accession>A0AAN6SGU1</accession>
<comment type="caution">
    <text evidence="2">The sequence shown here is derived from an EMBL/GenBank/DDBJ whole genome shotgun (WGS) entry which is preliminary data.</text>
</comment>
<protein>
    <submittedName>
        <fullName evidence="2">Uncharacterized protein</fullName>
    </submittedName>
</protein>
<feature type="region of interest" description="Disordered" evidence="1">
    <location>
        <begin position="19"/>
        <end position="39"/>
    </location>
</feature>
<keyword evidence="3" id="KW-1185">Reference proteome</keyword>